<feature type="transmembrane region" description="Helical" evidence="1">
    <location>
        <begin position="59"/>
        <end position="76"/>
    </location>
</feature>
<keyword evidence="1" id="KW-0472">Membrane</keyword>
<protein>
    <submittedName>
        <fullName evidence="2">DUF2809 domain-containing protein</fullName>
    </submittedName>
</protein>
<feature type="transmembrane region" description="Helical" evidence="1">
    <location>
        <begin position="96"/>
        <end position="115"/>
    </location>
</feature>
<evidence type="ECO:0000256" key="1">
    <source>
        <dbReference type="SAM" id="Phobius"/>
    </source>
</evidence>
<dbReference type="RefSeq" id="WP_194106130.1">
    <property type="nucleotide sequence ID" value="NZ_JADFFM010000001.1"/>
</dbReference>
<keyword evidence="3" id="KW-1185">Reference proteome</keyword>
<comment type="caution">
    <text evidence="2">The sequence shown here is derived from an EMBL/GenBank/DDBJ whole genome shotgun (WGS) entry which is preliminary data.</text>
</comment>
<name>A0ABR9XIA1_9SPHI</name>
<keyword evidence="1" id="KW-1133">Transmembrane helix</keyword>
<evidence type="ECO:0000313" key="3">
    <source>
        <dbReference type="Proteomes" id="UP000632774"/>
    </source>
</evidence>
<feature type="transmembrane region" description="Helical" evidence="1">
    <location>
        <begin position="28"/>
        <end position="47"/>
    </location>
</feature>
<gene>
    <name evidence="2" type="ORF">IRJ18_10490</name>
</gene>
<keyword evidence="1" id="KW-0812">Transmembrane</keyword>
<sequence>MRFNILYFAITALLFIAEYFIGTYMNDAIIRPYGGDFLVVIFLYCLIKSFFKTSIKGTALLVLVWAYITETLQYFHFVDVLGWHDSKLANVILGNFFAWGDIIAYTLGIALVLILEQVRINRSIKNAYTK</sequence>
<dbReference type="InterPro" id="IPR021257">
    <property type="entry name" value="DUF2809"/>
</dbReference>
<evidence type="ECO:0000313" key="2">
    <source>
        <dbReference type="EMBL" id="MBE9666790.1"/>
    </source>
</evidence>
<dbReference type="Proteomes" id="UP000632774">
    <property type="component" value="Unassembled WGS sequence"/>
</dbReference>
<organism evidence="2 3">
    <name type="scientific">Mucilaginibacter boryungensis</name>
    <dbReference type="NCBI Taxonomy" id="768480"/>
    <lineage>
        <taxon>Bacteria</taxon>
        <taxon>Pseudomonadati</taxon>
        <taxon>Bacteroidota</taxon>
        <taxon>Sphingobacteriia</taxon>
        <taxon>Sphingobacteriales</taxon>
        <taxon>Sphingobacteriaceae</taxon>
        <taxon>Mucilaginibacter</taxon>
    </lineage>
</organism>
<reference evidence="2 3" key="1">
    <citation type="submission" date="2020-10" db="EMBL/GenBank/DDBJ databases">
        <title>Mucilaginibacter mali sp. nov., isolated from rhizosphere soil of apple orchard.</title>
        <authorList>
            <person name="Lee J.-S."/>
            <person name="Kim H.S."/>
            <person name="Kim J.-S."/>
        </authorList>
    </citation>
    <scope>NUCLEOTIDE SEQUENCE [LARGE SCALE GENOMIC DNA]</scope>
    <source>
        <strain evidence="2 3">KCTC 23157</strain>
    </source>
</reference>
<accession>A0ABR9XIA1</accession>
<dbReference type="Pfam" id="PF10990">
    <property type="entry name" value="DUF2809"/>
    <property type="match status" value="1"/>
</dbReference>
<feature type="transmembrane region" description="Helical" evidence="1">
    <location>
        <begin position="5"/>
        <end position="22"/>
    </location>
</feature>
<dbReference type="EMBL" id="JADFFM010000001">
    <property type="protein sequence ID" value="MBE9666790.1"/>
    <property type="molecule type" value="Genomic_DNA"/>
</dbReference>
<proteinExistence type="predicted"/>